<evidence type="ECO:0000256" key="1">
    <source>
        <dbReference type="SAM" id="MobiDB-lite"/>
    </source>
</evidence>
<keyword evidence="3" id="KW-1185">Reference proteome</keyword>
<dbReference type="EMBL" id="QKXC01000043">
    <property type="protein sequence ID" value="RBR25200.1"/>
    <property type="molecule type" value="Genomic_DNA"/>
</dbReference>
<comment type="caution">
    <text evidence="2">The sequence shown here is derived from an EMBL/GenBank/DDBJ whole genome shotgun (WGS) entry which is preliminary data.</text>
</comment>
<proteinExistence type="predicted"/>
<protein>
    <submittedName>
        <fullName evidence="2">Uncharacterized protein</fullName>
    </submittedName>
</protein>
<dbReference type="RefSeq" id="XP_031019791.1">
    <property type="nucleotide sequence ID" value="XM_031156258.1"/>
</dbReference>
<feature type="compositionally biased region" description="Basic and acidic residues" evidence="1">
    <location>
        <begin position="1"/>
        <end position="15"/>
    </location>
</feature>
<gene>
    <name evidence="2" type="ORF">FIESC28_02108</name>
</gene>
<dbReference type="AlphaFoldDB" id="A0A366S922"/>
<name>A0A366S922_9HYPO</name>
<feature type="region of interest" description="Disordered" evidence="1">
    <location>
        <begin position="63"/>
        <end position="84"/>
    </location>
</feature>
<organism evidence="2 3">
    <name type="scientific">Fusarium coffeatum</name>
    <dbReference type="NCBI Taxonomy" id="231269"/>
    <lineage>
        <taxon>Eukaryota</taxon>
        <taxon>Fungi</taxon>
        <taxon>Dikarya</taxon>
        <taxon>Ascomycota</taxon>
        <taxon>Pezizomycotina</taxon>
        <taxon>Sordariomycetes</taxon>
        <taxon>Hypocreomycetidae</taxon>
        <taxon>Hypocreales</taxon>
        <taxon>Nectriaceae</taxon>
        <taxon>Fusarium</taxon>
        <taxon>Fusarium incarnatum-equiseti species complex</taxon>
    </lineage>
</organism>
<dbReference type="GeneID" id="41991554"/>
<evidence type="ECO:0000313" key="3">
    <source>
        <dbReference type="Proteomes" id="UP000253153"/>
    </source>
</evidence>
<feature type="region of interest" description="Disordered" evidence="1">
    <location>
        <begin position="1"/>
        <end position="31"/>
    </location>
</feature>
<accession>A0A366S922</accession>
<dbReference type="Proteomes" id="UP000253153">
    <property type="component" value="Unassembled WGS sequence"/>
</dbReference>
<reference evidence="2 3" key="1">
    <citation type="submission" date="2018-06" db="EMBL/GenBank/DDBJ databases">
        <title>Fusarium incarnatum-equiseti species complex species 28.</title>
        <authorList>
            <person name="Gardiner D.M."/>
        </authorList>
    </citation>
    <scope>NUCLEOTIDE SEQUENCE [LARGE SCALE GENOMIC DNA]</scope>
    <source>
        <strain evidence="2 3">FIESC_28</strain>
    </source>
</reference>
<sequence>MSPKVDTNDSHERSPDLITTRPNANHAEIHDEKVRRVNELAHLKKLAADAQRELAAAERRLQKAKGSYSGVARCGNKPEDKTAS</sequence>
<evidence type="ECO:0000313" key="2">
    <source>
        <dbReference type="EMBL" id="RBR25200.1"/>
    </source>
</evidence>